<sequence length="175" mass="19721">MNTPIISFNYVASASATILILGSMPGVKSLQEQQYYAHPRNTFWRIMGEFFDFEPRELESGLNYTSYLALLQEHGIALWDVAHQCIRPGSLDSEIDRKSVVPNAIPALLTTCPHIHTICFNGQTAAKMFKQHFPDLLNNPNLRFITLPSTSPAHAALTFTDKLNAWNIVKNSRPY</sequence>
<keyword evidence="3" id="KW-1185">Reference proteome</keyword>
<dbReference type="SUPFAM" id="SSF52141">
    <property type="entry name" value="Uracil-DNA glycosylase-like"/>
    <property type="match status" value="1"/>
</dbReference>
<dbReference type="SMART" id="SM00987">
    <property type="entry name" value="UreE_C"/>
    <property type="match status" value="1"/>
</dbReference>
<accession>A0A1N7NWL0</accession>
<evidence type="ECO:0000259" key="1">
    <source>
        <dbReference type="SMART" id="SM00986"/>
    </source>
</evidence>
<dbReference type="CDD" id="cd10032">
    <property type="entry name" value="UDG-F6_HDG"/>
    <property type="match status" value="1"/>
</dbReference>
<dbReference type="InterPro" id="IPR005122">
    <property type="entry name" value="Uracil-DNA_glycosylase-like"/>
</dbReference>
<dbReference type="OrthoDB" id="9799921at2"/>
<dbReference type="Gene3D" id="3.40.470.10">
    <property type="entry name" value="Uracil-DNA glycosylase-like domain"/>
    <property type="match status" value="1"/>
</dbReference>
<protein>
    <submittedName>
        <fullName evidence="2">G/U mismatch-specific uracil-DNA glycosylase</fullName>
    </submittedName>
</protein>
<organism evidence="2 3">
    <name type="scientific">Neptunomonas antarctica</name>
    <dbReference type="NCBI Taxonomy" id="619304"/>
    <lineage>
        <taxon>Bacteria</taxon>
        <taxon>Pseudomonadati</taxon>
        <taxon>Pseudomonadota</taxon>
        <taxon>Gammaproteobacteria</taxon>
        <taxon>Oceanospirillales</taxon>
        <taxon>Oceanospirillaceae</taxon>
        <taxon>Neptunomonas</taxon>
    </lineage>
</organism>
<evidence type="ECO:0000313" key="3">
    <source>
        <dbReference type="Proteomes" id="UP000185999"/>
    </source>
</evidence>
<dbReference type="STRING" id="619304.SAMN05421760_11198"/>
<dbReference type="RefSeq" id="WP_054343570.1">
    <property type="nucleotide sequence ID" value="NZ_FTOE01000011.1"/>
</dbReference>
<dbReference type="NCBIfam" id="TIGR04274">
    <property type="entry name" value="hypoxanDNAglyco"/>
    <property type="match status" value="1"/>
</dbReference>
<dbReference type="AlphaFoldDB" id="A0A1N7NWL0"/>
<gene>
    <name evidence="2" type="ORF">SAMN05421760_11198</name>
</gene>
<dbReference type="InterPro" id="IPR026353">
    <property type="entry name" value="Hypoxan-DNA_Glyclase"/>
</dbReference>
<dbReference type="EMBL" id="FTOE01000011">
    <property type="protein sequence ID" value="SIT02688.1"/>
    <property type="molecule type" value="Genomic_DNA"/>
</dbReference>
<dbReference type="SMART" id="SM00986">
    <property type="entry name" value="UDG"/>
    <property type="match status" value="1"/>
</dbReference>
<dbReference type="InterPro" id="IPR036895">
    <property type="entry name" value="Uracil-DNA_glycosylase-like_sf"/>
</dbReference>
<evidence type="ECO:0000313" key="2">
    <source>
        <dbReference type="EMBL" id="SIT02688.1"/>
    </source>
</evidence>
<feature type="domain" description="Uracil-DNA glycosylase-like" evidence="1">
    <location>
        <begin position="9"/>
        <end position="170"/>
    </location>
</feature>
<name>A0A1N7NWL0_9GAMM</name>
<dbReference type="Proteomes" id="UP000185999">
    <property type="component" value="Unassembled WGS sequence"/>
</dbReference>
<reference evidence="3" key="1">
    <citation type="submission" date="2017-01" db="EMBL/GenBank/DDBJ databases">
        <authorList>
            <person name="Varghese N."/>
            <person name="Submissions S."/>
        </authorList>
    </citation>
    <scope>NUCLEOTIDE SEQUENCE [LARGE SCALE GENOMIC DNA]</scope>
    <source>
        <strain evidence="3">DSM 22306</strain>
    </source>
</reference>
<proteinExistence type="predicted"/>
<dbReference type="Pfam" id="PF03167">
    <property type="entry name" value="UDG"/>
    <property type="match status" value="1"/>
</dbReference>